<dbReference type="Proteomes" id="UP000265801">
    <property type="component" value="Unassembled WGS sequence"/>
</dbReference>
<dbReference type="Pfam" id="PF13302">
    <property type="entry name" value="Acetyltransf_3"/>
    <property type="match status" value="1"/>
</dbReference>
<reference evidence="5 6" key="1">
    <citation type="submission" date="2018-09" db="EMBL/GenBank/DDBJ databases">
        <title>Bacillus saliacetes sp. nov., isolated from Thai shrimp paste (Ka-pi).</title>
        <authorList>
            <person name="Daroonpunt R."/>
            <person name="Tanasupawat S."/>
            <person name="Yiamsombut S."/>
        </authorList>
    </citation>
    <scope>NUCLEOTIDE SEQUENCE [LARGE SCALE GENOMIC DNA]</scope>
    <source>
        <strain evidence="5 6">SKP7-4</strain>
    </source>
</reference>
<dbReference type="AlphaFoldDB" id="A0A3A1R6Y8"/>
<sequence>MSDGNSHFPSLQTERLFLRNVTPEDASFIFKLYSNPEVCRYLYDEEIYTSLDDAREFIEWNQHPEETGNNRWLILRKDDGEPIGTCGYDSWDSENRIAEIGYDLWQDEWGKGYMKETLAAAIKSGFDNMGLNRINAYTAIKNEKSSKLLESLGFIKEGIYRDKHLFRGSFYDHFSYSLLKRDWMRRLSEEK</sequence>
<comment type="caution">
    <text evidence="5">The sequence shown here is derived from an EMBL/GenBank/DDBJ whole genome shotgun (WGS) entry which is preliminary data.</text>
</comment>
<dbReference type="PANTHER" id="PTHR43792">
    <property type="entry name" value="GNAT FAMILY, PUTATIVE (AFU_ORTHOLOGUE AFUA_3G00765)-RELATED-RELATED"/>
    <property type="match status" value="1"/>
</dbReference>
<dbReference type="InterPro" id="IPR000182">
    <property type="entry name" value="GNAT_dom"/>
</dbReference>
<keyword evidence="6" id="KW-1185">Reference proteome</keyword>
<evidence type="ECO:0000256" key="1">
    <source>
        <dbReference type="ARBA" id="ARBA00022679"/>
    </source>
</evidence>
<accession>A0A3A1R6Y8</accession>
<dbReference type="CDD" id="cd04301">
    <property type="entry name" value="NAT_SF"/>
    <property type="match status" value="1"/>
</dbReference>
<gene>
    <name evidence="5" type="ORF">D3H55_04375</name>
</gene>
<dbReference type="InterPro" id="IPR016181">
    <property type="entry name" value="Acyl_CoA_acyltransferase"/>
</dbReference>
<dbReference type="OrthoDB" id="9811523at2"/>
<dbReference type="SUPFAM" id="SSF55729">
    <property type="entry name" value="Acyl-CoA N-acyltransferases (Nat)"/>
    <property type="match status" value="1"/>
</dbReference>
<keyword evidence="1 5" id="KW-0808">Transferase</keyword>
<dbReference type="InterPro" id="IPR051531">
    <property type="entry name" value="N-acetyltransferase"/>
</dbReference>
<evidence type="ECO:0000259" key="4">
    <source>
        <dbReference type="PROSITE" id="PS51186"/>
    </source>
</evidence>
<comment type="similarity">
    <text evidence="3">Belongs to the acetyltransferase family. RimJ subfamily.</text>
</comment>
<protein>
    <submittedName>
        <fullName evidence="5">N-acetyltransferase</fullName>
    </submittedName>
</protein>
<dbReference type="Gene3D" id="3.40.630.30">
    <property type="match status" value="1"/>
</dbReference>
<organism evidence="5 6">
    <name type="scientific">Bacillus salacetis</name>
    <dbReference type="NCBI Taxonomy" id="2315464"/>
    <lineage>
        <taxon>Bacteria</taxon>
        <taxon>Bacillati</taxon>
        <taxon>Bacillota</taxon>
        <taxon>Bacilli</taxon>
        <taxon>Bacillales</taxon>
        <taxon>Bacillaceae</taxon>
        <taxon>Bacillus</taxon>
    </lineage>
</organism>
<dbReference type="PROSITE" id="PS51186">
    <property type="entry name" value="GNAT"/>
    <property type="match status" value="1"/>
</dbReference>
<evidence type="ECO:0000256" key="2">
    <source>
        <dbReference type="ARBA" id="ARBA00023315"/>
    </source>
</evidence>
<proteinExistence type="inferred from homology"/>
<evidence type="ECO:0000313" key="5">
    <source>
        <dbReference type="EMBL" id="RIW37281.1"/>
    </source>
</evidence>
<dbReference type="RefSeq" id="WP_119545699.1">
    <property type="nucleotide sequence ID" value="NZ_QXIR01000004.1"/>
</dbReference>
<dbReference type="PANTHER" id="PTHR43792:SF8">
    <property type="entry name" value="[RIBOSOMAL PROTEIN US5]-ALANINE N-ACETYLTRANSFERASE"/>
    <property type="match status" value="1"/>
</dbReference>
<keyword evidence="2" id="KW-0012">Acyltransferase</keyword>
<evidence type="ECO:0000256" key="3">
    <source>
        <dbReference type="ARBA" id="ARBA00038502"/>
    </source>
</evidence>
<name>A0A3A1R6Y8_9BACI</name>
<evidence type="ECO:0000313" key="6">
    <source>
        <dbReference type="Proteomes" id="UP000265801"/>
    </source>
</evidence>
<dbReference type="EMBL" id="QXIR01000004">
    <property type="protein sequence ID" value="RIW37281.1"/>
    <property type="molecule type" value="Genomic_DNA"/>
</dbReference>
<dbReference type="GO" id="GO:0016747">
    <property type="term" value="F:acyltransferase activity, transferring groups other than amino-acyl groups"/>
    <property type="evidence" value="ECO:0007669"/>
    <property type="project" value="InterPro"/>
</dbReference>
<feature type="domain" description="N-acetyltransferase" evidence="4">
    <location>
        <begin position="16"/>
        <end position="181"/>
    </location>
</feature>